<dbReference type="GO" id="GO:0000155">
    <property type="term" value="F:phosphorelay sensor kinase activity"/>
    <property type="evidence" value="ECO:0007669"/>
    <property type="project" value="InterPro"/>
</dbReference>
<protein>
    <submittedName>
        <fullName evidence="8">Histidine kinase</fullName>
    </submittedName>
</protein>
<evidence type="ECO:0000256" key="1">
    <source>
        <dbReference type="ARBA" id="ARBA00004651"/>
    </source>
</evidence>
<proteinExistence type="predicted"/>
<evidence type="ECO:0000256" key="4">
    <source>
        <dbReference type="ARBA" id="ARBA00022679"/>
    </source>
</evidence>
<dbReference type="SUPFAM" id="SSF55874">
    <property type="entry name" value="ATPase domain of HSP90 chaperone/DNA topoisomerase II/histidine kinase"/>
    <property type="match status" value="1"/>
</dbReference>
<evidence type="ECO:0000256" key="2">
    <source>
        <dbReference type="ARBA" id="ARBA00022475"/>
    </source>
</evidence>
<dbReference type="PANTHER" id="PTHR34220:SF7">
    <property type="entry name" value="SENSOR HISTIDINE KINASE YPDA"/>
    <property type="match status" value="1"/>
</dbReference>
<dbReference type="Gene3D" id="3.30.565.10">
    <property type="entry name" value="Histidine kinase-like ATPase, C-terminal domain"/>
    <property type="match status" value="1"/>
</dbReference>
<feature type="domain" description="HAMP" evidence="7">
    <location>
        <begin position="1"/>
        <end position="40"/>
    </location>
</feature>
<dbReference type="InterPro" id="IPR003660">
    <property type="entry name" value="HAMP_dom"/>
</dbReference>
<gene>
    <name evidence="8" type="ORF">OMP38_05640</name>
</gene>
<dbReference type="EMBL" id="JAPDHZ010000002">
    <property type="protein sequence ID" value="MDG0790385.1"/>
    <property type="molecule type" value="Genomic_DNA"/>
</dbReference>
<evidence type="ECO:0000259" key="7">
    <source>
        <dbReference type="PROSITE" id="PS50885"/>
    </source>
</evidence>
<dbReference type="Proteomes" id="UP001153387">
    <property type="component" value="Unassembled WGS sequence"/>
</dbReference>
<dbReference type="PANTHER" id="PTHR34220">
    <property type="entry name" value="SENSOR HISTIDINE KINASE YPDA"/>
    <property type="match status" value="1"/>
</dbReference>
<keyword evidence="2" id="KW-1003">Cell membrane</keyword>
<accession>A0A9X4QLD9</accession>
<keyword evidence="6" id="KW-0175">Coiled coil</keyword>
<dbReference type="InterPro" id="IPR010559">
    <property type="entry name" value="Sig_transdc_His_kin_internal"/>
</dbReference>
<comment type="subcellular location">
    <subcellularLocation>
        <location evidence="1">Cell membrane</location>
        <topology evidence="1">Multi-pass membrane protein</topology>
    </subcellularLocation>
</comment>
<comment type="caution">
    <text evidence="8">The sequence shown here is derived from an EMBL/GenBank/DDBJ whole genome shotgun (WGS) entry which is preliminary data.</text>
</comment>
<evidence type="ECO:0000256" key="6">
    <source>
        <dbReference type="SAM" id="Coils"/>
    </source>
</evidence>
<name>A0A9X4QLD9_9BACL</name>
<feature type="coiled-coil region" evidence="6">
    <location>
        <begin position="85"/>
        <end position="119"/>
    </location>
</feature>
<dbReference type="InterPro" id="IPR050640">
    <property type="entry name" value="Bact_2-comp_sensor_kinase"/>
</dbReference>
<evidence type="ECO:0000256" key="5">
    <source>
        <dbReference type="ARBA" id="ARBA00023136"/>
    </source>
</evidence>
<evidence type="ECO:0000313" key="9">
    <source>
        <dbReference type="Proteomes" id="UP001153387"/>
    </source>
</evidence>
<dbReference type="CDD" id="cd06225">
    <property type="entry name" value="HAMP"/>
    <property type="match status" value="1"/>
</dbReference>
<keyword evidence="9" id="KW-1185">Reference proteome</keyword>
<evidence type="ECO:0000313" key="8">
    <source>
        <dbReference type="EMBL" id="MDG0790385.1"/>
    </source>
</evidence>
<keyword evidence="3" id="KW-0597">Phosphoprotein</keyword>
<keyword evidence="8" id="KW-0418">Kinase</keyword>
<keyword evidence="4" id="KW-0808">Transferase</keyword>
<reference evidence="8 9" key="1">
    <citation type="submission" date="2022-10" db="EMBL/GenBank/DDBJ databases">
        <title>Comparative genomic analysis of Cohnella hashimotonis sp. nov., isolated from the International Space Station.</title>
        <authorList>
            <person name="Simpson A."/>
            <person name="Venkateswaran K."/>
        </authorList>
    </citation>
    <scope>NUCLEOTIDE SEQUENCE [LARGE SCALE GENOMIC DNA]</scope>
    <source>
        <strain evidence="8 9">DSM 18997</strain>
    </source>
</reference>
<dbReference type="PROSITE" id="PS50885">
    <property type="entry name" value="HAMP"/>
    <property type="match status" value="1"/>
</dbReference>
<dbReference type="InterPro" id="IPR036890">
    <property type="entry name" value="HATPase_C_sf"/>
</dbReference>
<dbReference type="AlphaFoldDB" id="A0A9X4QLD9"/>
<evidence type="ECO:0000256" key="3">
    <source>
        <dbReference type="ARBA" id="ARBA00022553"/>
    </source>
</evidence>
<dbReference type="GO" id="GO:0005886">
    <property type="term" value="C:plasma membrane"/>
    <property type="evidence" value="ECO:0007669"/>
    <property type="project" value="UniProtKB-SubCell"/>
</dbReference>
<keyword evidence="5" id="KW-0472">Membrane</keyword>
<dbReference type="Pfam" id="PF06580">
    <property type="entry name" value="His_kinase"/>
    <property type="match status" value="1"/>
</dbReference>
<organism evidence="8 9">
    <name type="scientific">Cohnella ginsengisoli</name>
    <dbReference type="NCBI Taxonomy" id="425004"/>
    <lineage>
        <taxon>Bacteria</taxon>
        <taxon>Bacillati</taxon>
        <taxon>Bacillota</taxon>
        <taxon>Bacilli</taxon>
        <taxon>Bacillales</taxon>
        <taxon>Paenibacillaceae</taxon>
        <taxon>Cohnella</taxon>
    </lineage>
</organism>
<sequence>MRAVEKGDFTIPAVMERKDEIGRLESSYGRMIFRIGELLHSVEEKERQKRHAELYALKARIQPHFLYNTLNSIRMLAILQQSTQIAKLIQALNKLLQANMKLDSELVTLEEEIRLLREYAFLMDLRYTNVFELQWRIDQKGIDAAVPPMLLQPILENAIFHGAKGLDRKLNVVVSATLEAGGRTLVIDIADDGAGPADMYRLLADHEEGGDRSARIGLRNVRDRIQLRFGPAYGLTVLRQEGWTIMRMTMPYKKVKKEEEEDDVESSGGGR</sequence>